<dbReference type="SUPFAM" id="SSF53335">
    <property type="entry name" value="S-adenosyl-L-methionine-dependent methyltransferases"/>
    <property type="match status" value="1"/>
</dbReference>
<feature type="domain" description="Methyltransferase type 11" evidence="1">
    <location>
        <begin position="266"/>
        <end position="366"/>
    </location>
</feature>
<dbReference type="GO" id="GO:0032259">
    <property type="term" value="P:methylation"/>
    <property type="evidence" value="ECO:0007669"/>
    <property type="project" value="UniProtKB-KW"/>
</dbReference>
<sequence length="502" mass="54752">MADPALEAALCQAMQTIHGIIGRALTAGVVLDTWMNGQAEEEISGEADGILEAEAARWTQQALAQQALFPSRPMPAAYVESVFADLLTGTALYAAQQRLGMRRVGRPDAEAAAARFRRWITGEPAGLRAAGWYYGVITCHEDFNALAYFGRMREQDFLLGVAHRPWSDRTLAPALAVYLEAGWVRRFSDGSGDWVELTPDGRTVLNRLRAALEAAGEFAWRANAQRWVIFGETDYDRVFHAVNPDVQAVTRQALDQLVLPPGARVLEVGAGTGRVTFDAGLAERVAAAGGELVALEPSAALLAALGAKRAARGAGRVRLVQGVAEALPFPPGRFDVVIAVLVLHWTDAPRAVAEMARVLRPGGQLLTGNSDGSNNFLQIPMVAAWFRPLIQLAAQLGVAPGERQGLPLAEVETLYRQAGLVEVRSRRWQVRTVASDPEAFLTFVLKGAAFFQNILARLPYRERWKLLDRLAREGPQWVAHTSPEEQRAPMQGYVTIGRKPRS</sequence>
<dbReference type="Proteomes" id="UP000503399">
    <property type="component" value="Chromosome"/>
</dbReference>
<protein>
    <submittedName>
        <fullName evidence="2">Methyltransferase type 11</fullName>
    </submittedName>
</protein>
<evidence type="ECO:0000259" key="1">
    <source>
        <dbReference type="Pfam" id="PF08241"/>
    </source>
</evidence>
<gene>
    <name evidence="2" type="ORF">R50_2308</name>
</gene>
<proteinExistence type="predicted"/>
<dbReference type="PANTHER" id="PTHR42912">
    <property type="entry name" value="METHYLTRANSFERASE"/>
    <property type="match status" value="1"/>
</dbReference>
<accession>A0A6F8ZJ98</accession>
<keyword evidence="2" id="KW-0808">Transferase</keyword>
<dbReference type="GO" id="GO:0008757">
    <property type="term" value="F:S-adenosylmethionine-dependent methyltransferase activity"/>
    <property type="evidence" value="ECO:0007669"/>
    <property type="project" value="InterPro"/>
</dbReference>
<dbReference type="AlphaFoldDB" id="A0A6F8ZJ98"/>
<dbReference type="Gene3D" id="3.40.50.150">
    <property type="entry name" value="Vaccinia Virus protein VP39"/>
    <property type="match status" value="1"/>
</dbReference>
<evidence type="ECO:0000313" key="3">
    <source>
        <dbReference type="Proteomes" id="UP000503399"/>
    </source>
</evidence>
<keyword evidence="2" id="KW-0489">Methyltransferase</keyword>
<dbReference type="InterPro" id="IPR029063">
    <property type="entry name" value="SAM-dependent_MTases_sf"/>
</dbReference>
<dbReference type="KEGG" id="hfv:R50_2308"/>
<evidence type="ECO:0000313" key="2">
    <source>
        <dbReference type="EMBL" id="CAB1129805.1"/>
    </source>
</evidence>
<dbReference type="InterPro" id="IPR013216">
    <property type="entry name" value="Methyltransf_11"/>
</dbReference>
<organism evidence="2 3">
    <name type="scientific">Candidatus Hydrogenisulfobacillus filiaventi</name>
    <dbReference type="NCBI Taxonomy" id="2707344"/>
    <lineage>
        <taxon>Bacteria</taxon>
        <taxon>Bacillati</taxon>
        <taxon>Bacillota</taxon>
        <taxon>Clostridia</taxon>
        <taxon>Eubacteriales</taxon>
        <taxon>Clostridiales Family XVII. Incertae Sedis</taxon>
        <taxon>Candidatus Hydrogenisulfobacillus</taxon>
    </lineage>
</organism>
<keyword evidence="3" id="KW-1185">Reference proteome</keyword>
<dbReference type="InterPro" id="IPR050508">
    <property type="entry name" value="Methyltransf_Superfamily"/>
</dbReference>
<name>A0A6F8ZJ98_9FIRM</name>
<dbReference type="EMBL" id="LR778114">
    <property type="protein sequence ID" value="CAB1129805.1"/>
    <property type="molecule type" value="Genomic_DNA"/>
</dbReference>
<reference evidence="2 3" key="1">
    <citation type="submission" date="2020-02" db="EMBL/GenBank/DDBJ databases">
        <authorList>
            <person name="Hogendoorn C."/>
        </authorList>
    </citation>
    <scope>NUCLEOTIDE SEQUENCE [LARGE SCALE GENOMIC DNA]</scope>
    <source>
        <strain evidence="2">R501</strain>
    </source>
</reference>
<dbReference type="CDD" id="cd02440">
    <property type="entry name" value="AdoMet_MTases"/>
    <property type="match status" value="1"/>
</dbReference>
<dbReference type="Pfam" id="PF08241">
    <property type="entry name" value="Methyltransf_11"/>
    <property type="match status" value="1"/>
</dbReference>